<dbReference type="InterPro" id="IPR045828">
    <property type="entry name" value="PKD_Bacteroidetes"/>
</dbReference>
<keyword evidence="5" id="KW-1185">Reference proteome</keyword>
<evidence type="ECO:0000313" key="5">
    <source>
        <dbReference type="Proteomes" id="UP000825258"/>
    </source>
</evidence>
<gene>
    <name evidence="4" type="ORF">KK2020170_25630</name>
</gene>
<dbReference type="RefSeq" id="WP_221258761.1">
    <property type="nucleotide sequence ID" value="NZ_AP024749.1"/>
</dbReference>
<evidence type="ECO:0000256" key="1">
    <source>
        <dbReference type="ARBA" id="ARBA00022729"/>
    </source>
</evidence>
<feature type="signal peptide" evidence="2">
    <location>
        <begin position="1"/>
        <end position="20"/>
    </location>
</feature>
<dbReference type="InterPro" id="IPR026444">
    <property type="entry name" value="Secre_tail"/>
</dbReference>
<sequence>MKEKYFFIITCLLFNVLAFSQDCTTQRTMSNDTSICLGQSTTISLQSSELGVFYQLRNGGLNVGLPVVGTGGLINFNVSPTTSSIYSVFVINCGITYNDTCTVTVNPIPDVTATNSTQTICTNSSITTIALSSSVAGTTFNWVRNNTINVTGIPISGNGDIAGILVNNTNNPQVVTFTITPSANGCIGNSITAIVTVNASTLGGNVTTTSPGVTPSSNIFTHCHVGNGTLYLNNQRGNVLRWEYSTDAGLNWTSISNTLNTHNYNGILTSTLFRAVVQNGSSCAIMYSTASMINVIPNIKPSPVTASPAIICNGDSSILNSESGYATSQYLASGGTFQNANPPGWLVDGCGNCLNAGMSNTLPGPWQLSATNGGTYSGTKYTSQGKFVIANGKYDSYLETPVFNTFGLTTAQLTFNHAFKLQSGANGYVQISVNGGPYNTLLHFAGPQNRTPTLNFHTSSVETIDLSSYIGQPNLRIRFYYQGTVGSSWAIDNIAIPDVPINIQTQWVDAVSGNVISNSQSLTVSPNVTTTYAITSFLNGCNSFGTDGTAYVTVTVNQRPTAAISQDQFVCIGGTATFDIDLTGTPPWSVTYNDGTTSTTVNNIMSTPYSFNVPNITTDKTYSISAVDDNNCTAIPSDYIGQAAVTVLDGTPGLWTGLVSNDWFDCLNWDGGLPTINIDAIIPAGSLNMPLIDPSTSPYAYLYGNMASARDLNINSGASLTMVTNSNLEINRNWINNGTFNPGQGNVNFIGSALNQIQTINQGIKLNETFHDLTLNSGANAKGISLPDGFELTVRNMLTLTNGTLRLMGEAQLIQNGLVANPISGDGVLLIDQEGKSSSYHYNYWSSPVSMNGTNYTINEILKSGSHSLTNPFTPGSISYGNGIYYADGAYSDPIKLSTRWMYKYSATTPDYFNWQHIQNTGTINIGEGYIMKGVTGTASISDLQNYTFVGKPNNGTINLTIGAGQDYLIGNPYPSALDANQFILDNIKDNGGNASTNIINGALYFWDHFGAQTHFLSQYIGGYATYTLMGGVVAVSNDPLINNNNATGSKVPKRYIPVAQGFFVKAHGDSALTTNNPNMTSPITGGTIQLKNSQRSFEKESGSNSIFFKNSNAVSSMNTVSDQRMKIRFGIETDNGFRRQILLGADSNTTSMFDIGFDAPMIDVQEDDFYWNLNSVPLIIQAIENFNVGQFIPVTVKLTNANSFTITIDELENIDTNTEIYLHDNITAVYYDLRNGAVTLNLGQGEYANRFSITFTNTILSEDEVIESLEDLLVYVNNSNNTLHINNNTTNTLISEVYLFDILGQLLNKWEVKEANQSNLEYNLSNLSDGTHIIKLVTNNGDLSSKIIID</sequence>
<dbReference type="EMBL" id="AP024749">
    <property type="protein sequence ID" value="BCY29695.1"/>
    <property type="molecule type" value="Genomic_DNA"/>
</dbReference>
<feature type="domain" description="PKD-like" evidence="3">
    <location>
        <begin position="118"/>
        <end position="199"/>
    </location>
</feature>
<accession>A0ABN6I1I3</accession>
<keyword evidence="1 2" id="KW-0732">Signal</keyword>
<dbReference type="Proteomes" id="UP000825258">
    <property type="component" value="Chromosome"/>
</dbReference>
<proteinExistence type="predicted"/>
<dbReference type="NCBIfam" id="TIGR04183">
    <property type="entry name" value="Por_Secre_tail"/>
    <property type="match status" value="1"/>
</dbReference>
<evidence type="ECO:0000259" key="3">
    <source>
        <dbReference type="Pfam" id="PF19406"/>
    </source>
</evidence>
<feature type="chain" id="PRO_5046964361" description="PKD-like domain-containing protein" evidence="2">
    <location>
        <begin position="21"/>
        <end position="1351"/>
    </location>
</feature>
<protein>
    <recommendedName>
        <fullName evidence="3">PKD-like domain-containing protein</fullName>
    </recommendedName>
</protein>
<dbReference type="Pfam" id="PF19406">
    <property type="entry name" value="PKD_5"/>
    <property type="match status" value="1"/>
</dbReference>
<evidence type="ECO:0000256" key="2">
    <source>
        <dbReference type="SAM" id="SignalP"/>
    </source>
</evidence>
<name>A0ABN6I1I3_9FLAO</name>
<organism evidence="4 5">
    <name type="scientific">Flavobacterium okayamense</name>
    <dbReference type="NCBI Taxonomy" id="2830782"/>
    <lineage>
        <taxon>Bacteria</taxon>
        <taxon>Pseudomonadati</taxon>
        <taxon>Bacteroidota</taxon>
        <taxon>Flavobacteriia</taxon>
        <taxon>Flavobacteriales</taxon>
        <taxon>Flavobacteriaceae</taxon>
        <taxon>Flavobacterium</taxon>
    </lineage>
</organism>
<dbReference type="Gene3D" id="2.60.120.260">
    <property type="entry name" value="Galactose-binding domain-like"/>
    <property type="match status" value="1"/>
</dbReference>
<evidence type="ECO:0000313" key="4">
    <source>
        <dbReference type="EMBL" id="BCY29695.1"/>
    </source>
</evidence>
<reference evidence="4 5" key="1">
    <citation type="submission" date="2021-06" db="EMBL/GenBank/DDBJ databases">
        <title>Whole genome sequences of Flavobacterium sp. KK2020170 and assembly.</title>
        <authorList>
            <person name="Kitahara K."/>
            <person name="Miyoshi S."/>
            <person name="Uesaka K."/>
        </authorList>
    </citation>
    <scope>NUCLEOTIDE SEQUENCE [LARGE SCALE GENOMIC DNA]</scope>
    <source>
        <strain evidence="4 5">KK2020170</strain>
    </source>
</reference>